<evidence type="ECO:0000256" key="1">
    <source>
        <dbReference type="SAM" id="MobiDB-lite"/>
    </source>
</evidence>
<dbReference type="GO" id="GO:0003677">
    <property type="term" value="F:DNA binding"/>
    <property type="evidence" value="ECO:0007669"/>
    <property type="project" value="InterPro"/>
</dbReference>
<accession>A0A0L1KDC8</accession>
<gene>
    <name evidence="3" type="ORF">J121_88</name>
</gene>
<dbReference type="CDD" id="cd00093">
    <property type="entry name" value="HTH_XRE"/>
    <property type="match status" value="1"/>
</dbReference>
<feature type="domain" description="HTH cro/C1-type" evidence="2">
    <location>
        <begin position="36"/>
        <end position="83"/>
    </location>
</feature>
<dbReference type="PROSITE" id="PS50943">
    <property type="entry name" value="HTH_CROC1"/>
    <property type="match status" value="1"/>
</dbReference>
<reference evidence="3" key="1">
    <citation type="submission" date="2015-02" db="EMBL/GenBank/DDBJ databases">
        <authorList>
            <person name="Chooi Y.-H."/>
        </authorList>
    </citation>
    <scope>NUCLEOTIDE SEQUENCE [LARGE SCALE GENOMIC DNA]</scope>
    <source>
        <strain evidence="3">LAMA 915</strain>
    </source>
</reference>
<dbReference type="EMBL" id="JYNE01000025">
    <property type="protein sequence ID" value="KNH01889.1"/>
    <property type="molecule type" value="Genomic_DNA"/>
</dbReference>
<dbReference type="Gene3D" id="1.10.260.40">
    <property type="entry name" value="lambda repressor-like DNA-binding domains"/>
    <property type="match status" value="1"/>
</dbReference>
<dbReference type="Pfam" id="PF01381">
    <property type="entry name" value="HTH_3"/>
    <property type="match status" value="1"/>
</dbReference>
<evidence type="ECO:0000259" key="2">
    <source>
        <dbReference type="PROSITE" id="PS50943"/>
    </source>
</evidence>
<dbReference type="SUPFAM" id="SSF47413">
    <property type="entry name" value="lambda repressor-like DNA-binding domains"/>
    <property type="match status" value="1"/>
</dbReference>
<dbReference type="STRING" id="1306953.J121_88"/>
<dbReference type="Proteomes" id="UP000037446">
    <property type="component" value="Unassembled WGS sequence"/>
</dbReference>
<dbReference type="PATRIC" id="fig|1306953.7.peg.90"/>
<feature type="region of interest" description="Disordered" evidence="1">
    <location>
        <begin position="153"/>
        <end position="182"/>
    </location>
</feature>
<comment type="caution">
    <text evidence="3">The sequence shown here is derived from an EMBL/GenBank/DDBJ whole genome shotgun (WGS) entry which is preliminary data.</text>
</comment>
<dbReference type="NCBIfam" id="TIGR02607">
    <property type="entry name" value="antidote_HigA"/>
    <property type="match status" value="1"/>
</dbReference>
<organism evidence="3 4">
    <name type="scientific">Qipengyuania citrea LAMA 915</name>
    <dbReference type="NCBI Taxonomy" id="1306953"/>
    <lineage>
        <taxon>Bacteria</taxon>
        <taxon>Pseudomonadati</taxon>
        <taxon>Pseudomonadota</taxon>
        <taxon>Alphaproteobacteria</taxon>
        <taxon>Sphingomonadales</taxon>
        <taxon>Erythrobacteraceae</taxon>
        <taxon>Qipengyuania</taxon>
    </lineage>
</organism>
<evidence type="ECO:0000313" key="4">
    <source>
        <dbReference type="Proteomes" id="UP000037446"/>
    </source>
</evidence>
<dbReference type="InterPro" id="IPR010982">
    <property type="entry name" value="Lambda_DNA-bd_dom_sf"/>
</dbReference>
<protein>
    <submittedName>
        <fullName evidence="3">Xre family plasmid maintenance system antidote protein</fullName>
    </submittedName>
</protein>
<proteinExistence type="predicted"/>
<evidence type="ECO:0000313" key="3">
    <source>
        <dbReference type="EMBL" id="KNH01889.1"/>
    </source>
</evidence>
<dbReference type="InterPro" id="IPR013430">
    <property type="entry name" value="Toxin_antidote_HigA"/>
</dbReference>
<name>A0A0L1KDC8_9SPHN</name>
<dbReference type="SMART" id="SM00530">
    <property type="entry name" value="HTH_XRE"/>
    <property type="match status" value="1"/>
</dbReference>
<sequence length="1372" mass="154196">MCCFTLYTFCSMMRCMTEILPPQHPGIYVRDNLIPKGMKVTAAAQKLDVSRVALSNFLNGKSDLSQEMAARLEVAFGEPARKLLDLQSAWAAAQPKRADLTPVISSYVPPFLQLKAAKIEAWGGSGIMPRQRLSVFLRMLVNSTGSGLTKVKFPGNDDSERPGWDGEVDAEGATPWVPQGRSGWEFGVNQDPKKKADGDFAKSVQGVDAVERKEMTFIFVTPRSWTGKDEWVKARKKENHWKDVRAYDASDLEQWLEQSIPGQTWFANETEQDAQGAIALDEAWKIWAADCEPPLKPSLFDDALTAYRSTLKRAVTADQYKPIIISADSRDEALAFLSAGFAADDPDLGSFRDRVIIFREPGTLSKLAAQVLNFIPVILSREVEKEFAPYRASMPSFIVYPRNATASDPDITLETLNYEAFEKALRDMGIGHERVQTLSRETGRSPTVLRRRLSQLPAIRKPDWAEDKKTAAQIVPFLLAGAWKADNTADQAMLEALSDDVDFDELERRLNDLLPLESAPVWRVGAYRGVVSKIDALFAIKDVILEADLERFFAVASLVLEEPDPALDLPEDKQWAAGIYGKTREISGALRDGIAESLVLLSVYGSELFKGRLSFNTEWRAEKLVRELLEPLTLHTLESQSSDLPLYSEAAPEPFLSIIEADLRTNEPASLALMKPMSNVMFGRSHRTGLLWALENLAWSERHFMRTVLVLGRLAERVIDDNLANKPSSSLSAIFRSWMPQTSADLEARKKALSKLAETFPSVAWPILIEQFERGSRVGDFSHKPRWRPDGHGYGNVVTRWEGNEFAIHALQTALAWPSHNLSTISDLVENLDGLDDSLRQQVWDVVDDWIKGVNDADRAALREKIRVSTFTRRALRRRKREDERGVDERARAAYEALEPTDPVLRYSWLFKQTWVDESADEIVDEEFDYKKREERISRLRQAAIEEVLAHGGISEVFRLADSGQAQHTAGWYLSKAIADLESLRAALLEVVHGEAVSGGKASFIGGALAEAASRKLGLLGPLTADQPDEVMLSILLIAPFEQSTWDVVETLTDDLQSRYWQDIAPGWNRTDDDVRYAVKKLVEAGRPRAAFNFAHFDLKELRVQDLFDLLKAIARGSNEASKTYLLDPHHLRDAFKLLNASGQMDTDEMAGLEFQFVDIFDEDNEVGLVNLERRIEAHPELFVEAIRYSFIRDDDGEDASEPELTETQRSNRASSCYKMLDRLRATPGHDDSGALIADRIVSWVEQVRAGCTAIARGDIGDQMIGKLLSHAPKSEDGVWPCLPVRDALEQVMNEHLSRGLTVAMRNSRGAHWRGEGGAQEREIAARYADWAQSMEYTHPRVAAMLHDLEESYLREADWEDNEAKITRRMRY</sequence>
<dbReference type="InterPro" id="IPR001387">
    <property type="entry name" value="Cro/C1-type_HTH"/>
</dbReference>